<dbReference type="AlphaFoldDB" id="A0A074IW93"/>
<dbReference type="RefSeq" id="WP_037601561.1">
    <property type="nucleotide sequence ID" value="NZ_JJMS01000003.1"/>
</dbReference>
<organism evidence="1 2">
    <name type="scientific">Streptococcus salivarius</name>
    <dbReference type="NCBI Taxonomy" id="1304"/>
    <lineage>
        <taxon>Bacteria</taxon>
        <taxon>Bacillati</taxon>
        <taxon>Bacillota</taxon>
        <taxon>Bacilli</taxon>
        <taxon>Lactobacillales</taxon>
        <taxon>Streptococcaceae</taxon>
        <taxon>Streptococcus</taxon>
    </lineage>
</organism>
<name>A0A074IW93_STRSL</name>
<reference evidence="1 2" key="1">
    <citation type="submission" date="2014-04" db="EMBL/GenBank/DDBJ databases">
        <title>Variable characteristics of bacteriocin-producing Streptococcus salivarius strains isolated from Malaysian subjects.</title>
        <authorList>
            <person name="Philip K."/>
            <person name="Barbour A."/>
        </authorList>
    </citation>
    <scope>NUCLEOTIDE SEQUENCE [LARGE SCALE GENOMIC DNA]</scope>
    <source>
        <strain evidence="1 2">NU10</strain>
    </source>
</reference>
<dbReference type="Proteomes" id="UP000027855">
    <property type="component" value="Unassembled WGS sequence"/>
</dbReference>
<sequence>MTIDEQRYLLNQDCLLMKYQRGNAMNEPLKIFRGKWADGLERLHQIIDKEVGWKNFRSFVSSNVHHDSETSIEVVKKHLNQCRIECTELLDIDFGEKGSICIQRNQVELLTERFRYFLYFESNIQPMLDIDF</sequence>
<proteinExistence type="predicted"/>
<evidence type="ECO:0000313" key="1">
    <source>
        <dbReference type="EMBL" id="KEO45356.1"/>
    </source>
</evidence>
<evidence type="ECO:0000313" key="2">
    <source>
        <dbReference type="Proteomes" id="UP000027855"/>
    </source>
</evidence>
<comment type="caution">
    <text evidence="1">The sequence shown here is derived from an EMBL/GenBank/DDBJ whole genome shotgun (WGS) entry which is preliminary data.</text>
</comment>
<accession>A0A074IW93</accession>
<gene>
    <name evidence="1" type="ORF">DL07_01350</name>
</gene>
<protein>
    <submittedName>
        <fullName evidence="1">Uncharacterized protein</fullName>
    </submittedName>
</protein>
<dbReference type="EMBL" id="JJMT01000011">
    <property type="protein sequence ID" value="KEO45356.1"/>
    <property type="molecule type" value="Genomic_DNA"/>
</dbReference>